<feature type="short sequence motif" description="GXSXG" evidence="4">
    <location>
        <begin position="37"/>
        <end position="41"/>
    </location>
</feature>
<dbReference type="Gene3D" id="3.40.1090.10">
    <property type="entry name" value="Cytosolic phospholipase A2 catalytic domain"/>
    <property type="match status" value="2"/>
</dbReference>
<feature type="active site" description="Nucleophile" evidence="4">
    <location>
        <position position="39"/>
    </location>
</feature>
<dbReference type="RefSeq" id="WP_194119035.1">
    <property type="nucleotide sequence ID" value="NZ_JACYGY010000001.1"/>
</dbReference>
<dbReference type="InterPro" id="IPR050301">
    <property type="entry name" value="NTE"/>
</dbReference>
<keyword evidence="1 4" id="KW-0378">Hydrolase</keyword>
<keyword evidence="2 4" id="KW-0442">Lipid degradation</keyword>
<evidence type="ECO:0000313" key="7">
    <source>
        <dbReference type="Proteomes" id="UP000634134"/>
    </source>
</evidence>
<dbReference type="InterPro" id="IPR002641">
    <property type="entry name" value="PNPLA_dom"/>
</dbReference>
<sequence length="259" mass="28791">MKKIALVLSGGGARGISHIGAIKALEERGLKPDIISGTSAGSFIGALIAYGYTADEIFDIILKTRFSSYLRFGFSFGGLLKIDRVEEIIKKYIPENTFEALKIPLVVTATDLHAGQEVTFRSGNLGKVILASCCLPGVFKPYNLDGRELIDGAIFNNLPVAPIEKEADYIIGIHCNPLLFDKPFSHMHQIAVRSIRMAMRHKAKASLDRCDLLIEAPELGTFNTFDFTKARKLYDIGYRYTKALLTEKEIDFNRLDVRD</sequence>
<dbReference type="Proteomes" id="UP000634134">
    <property type="component" value="Unassembled WGS sequence"/>
</dbReference>
<feature type="short sequence motif" description="GXGXXG" evidence="4">
    <location>
        <begin position="10"/>
        <end position="15"/>
    </location>
</feature>
<dbReference type="InterPro" id="IPR016035">
    <property type="entry name" value="Acyl_Trfase/lysoPLipase"/>
</dbReference>
<evidence type="ECO:0000313" key="6">
    <source>
        <dbReference type="EMBL" id="MBE9460726.1"/>
    </source>
</evidence>
<feature type="domain" description="PNPLA" evidence="5">
    <location>
        <begin position="6"/>
        <end position="164"/>
    </location>
</feature>
<protein>
    <submittedName>
        <fullName evidence="6">Patatin-like phospholipase family protein</fullName>
    </submittedName>
</protein>
<feature type="short sequence motif" description="DGA/G" evidence="4">
    <location>
        <begin position="151"/>
        <end position="153"/>
    </location>
</feature>
<keyword evidence="3 4" id="KW-0443">Lipid metabolism</keyword>
<proteinExistence type="predicted"/>
<name>A0ABR9W6Y3_9BACT</name>
<dbReference type="CDD" id="cd07205">
    <property type="entry name" value="Pat_PNPLA6_PNPLA7_NTE1_like"/>
    <property type="match status" value="1"/>
</dbReference>
<dbReference type="Pfam" id="PF01734">
    <property type="entry name" value="Patatin"/>
    <property type="match status" value="1"/>
</dbReference>
<evidence type="ECO:0000256" key="2">
    <source>
        <dbReference type="ARBA" id="ARBA00022963"/>
    </source>
</evidence>
<dbReference type="EMBL" id="JACYGY010000001">
    <property type="protein sequence ID" value="MBE9460726.1"/>
    <property type="molecule type" value="Genomic_DNA"/>
</dbReference>
<feature type="active site" description="Proton acceptor" evidence="4">
    <location>
        <position position="151"/>
    </location>
</feature>
<evidence type="ECO:0000256" key="1">
    <source>
        <dbReference type="ARBA" id="ARBA00022801"/>
    </source>
</evidence>
<accession>A0ABR9W6Y3</accession>
<dbReference type="PANTHER" id="PTHR14226">
    <property type="entry name" value="NEUROPATHY TARGET ESTERASE/SWISS CHEESE D.MELANOGASTER"/>
    <property type="match status" value="1"/>
</dbReference>
<evidence type="ECO:0000256" key="3">
    <source>
        <dbReference type="ARBA" id="ARBA00023098"/>
    </source>
</evidence>
<organism evidence="6 7">
    <name type="scientific">Dyadobacter subterraneus</name>
    <dbReference type="NCBI Taxonomy" id="2773304"/>
    <lineage>
        <taxon>Bacteria</taxon>
        <taxon>Pseudomonadati</taxon>
        <taxon>Bacteroidota</taxon>
        <taxon>Cytophagia</taxon>
        <taxon>Cytophagales</taxon>
        <taxon>Spirosomataceae</taxon>
        <taxon>Dyadobacter</taxon>
    </lineage>
</organism>
<reference evidence="7" key="1">
    <citation type="submission" date="2023-07" db="EMBL/GenBank/DDBJ databases">
        <title>Dyadobacter sp. nov 'subterranea' isolated from contaminted grondwater.</title>
        <authorList>
            <person name="Szabo I."/>
            <person name="Al-Omari J."/>
            <person name="Szerdahelyi S.G."/>
            <person name="Rado J."/>
        </authorList>
    </citation>
    <scope>NUCLEOTIDE SEQUENCE [LARGE SCALE GENOMIC DNA]</scope>
    <source>
        <strain evidence="7">UP-52</strain>
    </source>
</reference>
<evidence type="ECO:0000259" key="5">
    <source>
        <dbReference type="PROSITE" id="PS51635"/>
    </source>
</evidence>
<keyword evidence="7" id="KW-1185">Reference proteome</keyword>
<dbReference type="PROSITE" id="PS51635">
    <property type="entry name" value="PNPLA"/>
    <property type="match status" value="1"/>
</dbReference>
<evidence type="ECO:0000256" key="4">
    <source>
        <dbReference type="PROSITE-ProRule" id="PRU01161"/>
    </source>
</evidence>
<comment type="caution">
    <text evidence="6">The sequence shown here is derived from an EMBL/GenBank/DDBJ whole genome shotgun (WGS) entry which is preliminary data.</text>
</comment>
<dbReference type="PANTHER" id="PTHR14226:SF29">
    <property type="entry name" value="NEUROPATHY TARGET ESTERASE SWS"/>
    <property type="match status" value="1"/>
</dbReference>
<dbReference type="SUPFAM" id="SSF52151">
    <property type="entry name" value="FabD/lysophospholipase-like"/>
    <property type="match status" value="1"/>
</dbReference>
<gene>
    <name evidence="6" type="ORF">IEE83_02420</name>
</gene>